<sequence length="216" mass="25827">MTLFVGGGVQSGRDGHLLEQIRSVSRQKGELQQQEVELRARMLAMEIQRSFESRSAQYENVAARLQAWANESLLREQNKEVATLRSERDHFEAERSQNIHKISELEEYFQEKERQYAAFHEQDRIAQETSKYKDEQLREAQGWMARAQEMDAFQSSTNHSLQAELRERTEQYNQLWHGCQRQFAELERLHLHTVQQLQHELANLKEKRRRWLQNQF</sequence>
<organism evidence="2">
    <name type="scientific">Brassica cretica</name>
    <name type="common">Mustard</name>
    <dbReference type="NCBI Taxonomy" id="69181"/>
    <lineage>
        <taxon>Eukaryota</taxon>
        <taxon>Viridiplantae</taxon>
        <taxon>Streptophyta</taxon>
        <taxon>Embryophyta</taxon>
        <taxon>Tracheophyta</taxon>
        <taxon>Spermatophyta</taxon>
        <taxon>Magnoliopsida</taxon>
        <taxon>eudicotyledons</taxon>
        <taxon>Gunneridae</taxon>
        <taxon>Pentapetalae</taxon>
        <taxon>rosids</taxon>
        <taxon>malvids</taxon>
        <taxon>Brassicales</taxon>
        <taxon>Brassicaceae</taxon>
        <taxon>Brassiceae</taxon>
        <taxon>Brassica</taxon>
    </lineage>
</organism>
<dbReference type="AlphaFoldDB" id="A0A8S9J388"/>
<accession>A0A8S9J388</accession>
<evidence type="ECO:0000313" key="2">
    <source>
        <dbReference type="EMBL" id="KAF2576585.1"/>
    </source>
</evidence>
<dbReference type="EMBL" id="QGKY02001015">
    <property type="protein sequence ID" value="KAF2576585.1"/>
    <property type="molecule type" value="Genomic_DNA"/>
</dbReference>
<feature type="coiled-coil region" evidence="1">
    <location>
        <begin position="74"/>
        <end position="122"/>
    </location>
</feature>
<protein>
    <submittedName>
        <fullName evidence="2">Uncharacterized protein</fullName>
    </submittedName>
</protein>
<dbReference type="PANTHER" id="PTHR35766:SF1">
    <property type="entry name" value="OS08G0543600 PROTEIN"/>
    <property type="match status" value="1"/>
</dbReference>
<keyword evidence="1" id="KW-0175">Coiled coil</keyword>
<name>A0A8S9J388_BRACR</name>
<gene>
    <name evidence="2" type="ORF">F2Q70_00004835</name>
</gene>
<reference evidence="2" key="1">
    <citation type="submission" date="2019-12" db="EMBL/GenBank/DDBJ databases">
        <title>Genome sequencing and annotation of Brassica cretica.</title>
        <authorList>
            <person name="Studholme D.J."/>
            <person name="Sarris P.F."/>
        </authorList>
    </citation>
    <scope>NUCLEOTIDE SEQUENCE</scope>
    <source>
        <strain evidence="2">PFS-102/07</strain>
        <tissue evidence="2">Leaf</tissue>
    </source>
</reference>
<proteinExistence type="predicted"/>
<evidence type="ECO:0000256" key="1">
    <source>
        <dbReference type="SAM" id="Coils"/>
    </source>
</evidence>
<dbReference type="PANTHER" id="PTHR35766">
    <property type="entry name" value="OS08G0543600 PROTEIN"/>
    <property type="match status" value="1"/>
</dbReference>
<comment type="caution">
    <text evidence="2">The sequence shown here is derived from an EMBL/GenBank/DDBJ whole genome shotgun (WGS) entry which is preliminary data.</text>
</comment>